<dbReference type="Gene3D" id="3.40.50.1820">
    <property type="entry name" value="alpha/beta hydrolase"/>
    <property type="match status" value="1"/>
</dbReference>
<name>A0A382SY27_9ZZZZ</name>
<dbReference type="PANTHER" id="PTHR13136:SF11">
    <property type="entry name" value="TESTIS-EXPRESSED PROTEIN 30"/>
    <property type="match status" value="1"/>
</dbReference>
<dbReference type="AlphaFoldDB" id="A0A382SY27"/>
<dbReference type="InterPro" id="IPR046879">
    <property type="entry name" value="KANL3/Tex30_Abhydrolase"/>
</dbReference>
<dbReference type="SUPFAM" id="SSF53474">
    <property type="entry name" value="alpha/beta-Hydrolases"/>
    <property type="match status" value="1"/>
</dbReference>
<reference evidence="2" key="1">
    <citation type="submission" date="2018-05" db="EMBL/GenBank/DDBJ databases">
        <authorList>
            <person name="Lanie J.A."/>
            <person name="Ng W.-L."/>
            <person name="Kazmierczak K.M."/>
            <person name="Andrzejewski T.M."/>
            <person name="Davidsen T.M."/>
            <person name="Wayne K.J."/>
            <person name="Tettelin H."/>
            <person name="Glass J.I."/>
            <person name="Rusch D."/>
            <person name="Podicherti R."/>
            <person name="Tsui H.-C.T."/>
            <person name="Winkler M.E."/>
        </authorList>
    </citation>
    <scope>NUCLEOTIDE SEQUENCE</scope>
</reference>
<organism evidence="2">
    <name type="scientific">marine metagenome</name>
    <dbReference type="NCBI Taxonomy" id="408172"/>
    <lineage>
        <taxon>unclassified sequences</taxon>
        <taxon>metagenomes</taxon>
        <taxon>ecological metagenomes</taxon>
    </lineage>
</organism>
<dbReference type="EMBL" id="UINC01132474">
    <property type="protein sequence ID" value="SVD14819.1"/>
    <property type="molecule type" value="Genomic_DNA"/>
</dbReference>
<feature type="domain" description="KANL3/Tex30 alpha/beta hydrolase-like" evidence="1">
    <location>
        <begin position="32"/>
        <end position="173"/>
    </location>
</feature>
<dbReference type="PANTHER" id="PTHR13136">
    <property type="entry name" value="TESTIS DEVELOPMENT PROTEIN PRTD"/>
    <property type="match status" value="1"/>
</dbReference>
<dbReference type="InterPro" id="IPR029058">
    <property type="entry name" value="AB_hydrolase_fold"/>
</dbReference>
<sequence length="173" mass="18878">VIQETSFKVLIAHDTRITARHYSANSTAAMQVTMTLAHGAGASQQSPFMMSFARGLANRGVDAVTFDFVYMEQRRRIPDPAHKLEACYRAVITAVRERVLTTKGRLVVGGKSMGGRIASQAVAADKFDLGVAGLIFLGYPLHPPKQPNRLRSAHLPLIAAPMLFIQGSRDRFG</sequence>
<protein>
    <recommendedName>
        <fullName evidence="1">KANL3/Tex30 alpha/beta hydrolase-like domain-containing protein</fullName>
    </recommendedName>
</protein>
<feature type="non-terminal residue" evidence="2">
    <location>
        <position position="1"/>
    </location>
</feature>
<dbReference type="InterPro" id="IPR026555">
    <property type="entry name" value="NSL3/Tex30"/>
</dbReference>
<dbReference type="Pfam" id="PF20408">
    <property type="entry name" value="Abhydrolase_11"/>
    <property type="match status" value="1"/>
</dbReference>
<accession>A0A382SY27</accession>
<proteinExistence type="predicted"/>
<evidence type="ECO:0000313" key="2">
    <source>
        <dbReference type="EMBL" id="SVD14819.1"/>
    </source>
</evidence>
<feature type="non-terminal residue" evidence="2">
    <location>
        <position position="173"/>
    </location>
</feature>
<evidence type="ECO:0000259" key="1">
    <source>
        <dbReference type="Pfam" id="PF20408"/>
    </source>
</evidence>
<gene>
    <name evidence="2" type="ORF">METZ01_LOCUS367673</name>
</gene>